<dbReference type="InterPro" id="IPR016185">
    <property type="entry name" value="PreATP-grasp_dom_sf"/>
</dbReference>
<dbReference type="EC" id="6.3.2.4" evidence="14"/>
<evidence type="ECO:0000256" key="8">
    <source>
        <dbReference type="ARBA" id="ARBA00022842"/>
    </source>
</evidence>
<feature type="domain" description="ATP-grasp" evidence="13">
    <location>
        <begin position="114"/>
        <end position="307"/>
    </location>
</feature>
<dbReference type="EMBL" id="NSIT01000020">
    <property type="protein sequence ID" value="PJE80364.1"/>
    <property type="molecule type" value="Genomic_DNA"/>
</dbReference>
<proteinExistence type="inferred from homology"/>
<dbReference type="FunFam" id="3.30.470.20:FF:000008">
    <property type="entry name" value="D-alanine--D-alanine ligase"/>
    <property type="match status" value="1"/>
</dbReference>
<dbReference type="GO" id="GO:0071555">
    <property type="term" value="P:cell wall organization"/>
    <property type="evidence" value="ECO:0007669"/>
    <property type="project" value="UniProtKB-KW"/>
</dbReference>
<keyword evidence="3" id="KW-0963">Cytoplasm</keyword>
<evidence type="ECO:0000259" key="13">
    <source>
        <dbReference type="PROSITE" id="PS50975"/>
    </source>
</evidence>
<dbReference type="PANTHER" id="PTHR23132">
    <property type="entry name" value="D-ALANINE--D-ALANINE LIGASE"/>
    <property type="match status" value="1"/>
</dbReference>
<comment type="similarity">
    <text evidence="2">Belongs to the D-alanine--D-alanine ligase family.</text>
</comment>
<keyword evidence="12" id="KW-0961">Cell wall biogenesis/degradation</keyword>
<evidence type="ECO:0000256" key="2">
    <source>
        <dbReference type="ARBA" id="ARBA00010871"/>
    </source>
</evidence>
<evidence type="ECO:0000256" key="4">
    <source>
        <dbReference type="ARBA" id="ARBA00022598"/>
    </source>
</evidence>
<keyword evidence="7" id="KW-0067">ATP-binding</keyword>
<evidence type="ECO:0000256" key="11">
    <source>
        <dbReference type="ARBA" id="ARBA00023211"/>
    </source>
</evidence>
<organism evidence="14">
    <name type="scientific">invertebrate metagenome</name>
    <dbReference type="NCBI Taxonomy" id="1711999"/>
    <lineage>
        <taxon>unclassified sequences</taxon>
        <taxon>metagenomes</taxon>
        <taxon>organismal metagenomes</taxon>
    </lineage>
</organism>
<keyword evidence="6" id="KW-0547">Nucleotide-binding</keyword>
<keyword evidence="11" id="KW-0464">Manganese</keyword>
<reference evidence="14" key="1">
    <citation type="journal article" date="2017" name="Appl. Environ. Microbiol.">
        <title>Molecular characterization of an Endozoicomonas-like organism causing infection in king scallop Pecten maximus L.</title>
        <authorList>
            <person name="Cano I."/>
            <person name="van Aerle R."/>
            <person name="Ross S."/>
            <person name="Verner-Jeffreys D.W."/>
            <person name="Paley R.K."/>
            <person name="Rimmer G."/>
            <person name="Ryder D."/>
            <person name="Hooper P."/>
            <person name="Stone D."/>
            <person name="Feist S.W."/>
        </authorList>
    </citation>
    <scope>NUCLEOTIDE SEQUENCE</scope>
</reference>
<evidence type="ECO:0000256" key="6">
    <source>
        <dbReference type="ARBA" id="ARBA00022741"/>
    </source>
</evidence>
<dbReference type="Pfam" id="PF07478">
    <property type="entry name" value="Dala_Dala_lig_C"/>
    <property type="match status" value="1"/>
</dbReference>
<keyword evidence="9" id="KW-0133">Cell shape</keyword>
<dbReference type="NCBIfam" id="TIGR01205">
    <property type="entry name" value="D_ala_D_alaTIGR"/>
    <property type="match status" value="1"/>
</dbReference>
<dbReference type="PROSITE" id="PS00844">
    <property type="entry name" value="DALA_DALA_LIGASE_2"/>
    <property type="match status" value="1"/>
</dbReference>
<dbReference type="GO" id="GO:0009252">
    <property type="term" value="P:peptidoglycan biosynthetic process"/>
    <property type="evidence" value="ECO:0007669"/>
    <property type="project" value="UniProtKB-KW"/>
</dbReference>
<evidence type="ECO:0000256" key="1">
    <source>
        <dbReference type="ARBA" id="ARBA00004496"/>
    </source>
</evidence>
<dbReference type="InterPro" id="IPR013815">
    <property type="entry name" value="ATP_grasp_subdomain_1"/>
</dbReference>
<dbReference type="AlphaFoldDB" id="A0A2H9TAY7"/>
<dbReference type="PROSITE" id="PS50975">
    <property type="entry name" value="ATP_GRASP"/>
    <property type="match status" value="1"/>
</dbReference>
<dbReference type="Gene3D" id="3.40.50.20">
    <property type="match status" value="1"/>
</dbReference>
<dbReference type="InterPro" id="IPR005905">
    <property type="entry name" value="D_ala_D_ala"/>
</dbReference>
<dbReference type="InterPro" id="IPR011095">
    <property type="entry name" value="Dala_Dala_lig_C"/>
</dbReference>
<evidence type="ECO:0000256" key="12">
    <source>
        <dbReference type="ARBA" id="ARBA00023316"/>
    </source>
</evidence>
<name>A0A2H9TAY7_9ZZZZ</name>
<keyword evidence="5" id="KW-0479">Metal-binding</keyword>
<dbReference type="InterPro" id="IPR011127">
    <property type="entry name" value="Dala_Dala_lig_N"/>
</dbReference>
<dbReference type="NCBIfam" id="NF002378">
    <property type="entry name" value="PRK01372.1"/>
    <property type="match status" value="1"/>
</dbReference>
<dbReference type="HAMAP" id="MF_00047">
    <property type="entry name" value="Dala_Dala_lig"/>
    <property type="match status" value="1"/>
</dbReference>
<dbReference type="Pfam" id="PF01820">
    <property type="entry name" value="Dala_Dala_lig_N"/>
    <property type="match status" value="2"/>
</dbReference>
<dbReference type="InterPro" id="IPR011761">
    <property type="entry name" value="ATP-grasp"/>
</dbReference>
<dbReference type="GO" id="GO:0046872">
    <property type="term" value="F:metal ion binding"/>
    <property type="evidence" value="ECO:0007669"/>
    <property type="project" value="UniProtKB-KW"/>
</dbReference>
<dbReference type="GO" id="GO:0005829">
    <property type="term" value="C:cytosol"/>
    <property type="evidence" value="ECO:0007669"/>
    <property type="project" value="TreeGrafter"/>
</dbReference>
<dbReference type="Gene3D" id="3.30.470.20">
    <property type="entry name" value="ATP-grasp fold, B domain"/>
    <property type="match status" value="1"/>
</dbReference>
<comment type="caution">
    <text evidence="14">The sequence shown here is derived from an EMBL/GenBank/DDBJ whole genome shotgun (WGS) entry which is preliminary data.</text>
</comment>
<evidence type="ECO:0000256" key="7">
    <source>
        <dbReference type="ARBA" id="ARBA00022840"/>
    </source>
</evidence>
<accession>A0A2H9TAY7</accession>
<dbReference type="GO" id="GO:0008360">
    <property type="term" value="P:regulation of cell shape"/>
    <property type="evidence" value="ECO:0007669"/>
    <property type="project" value="UniProtKB-KW"/>
</dbReference>
<gene>
    <name evidence="14" type="primary">ddlB</name>
    <name evidence="14" type="ORF">CI610_00647</name>
</gene>
<comment type="subcellular location">
    <subcellularLocation>
        <location evidence="1">Cytoplasm</location>
    </subcellularLocation>
</comment>
<dbReference type="GO" id="GO:0008716">
    <property type="term" value="F:D-alanine-D-alanine ligase activity"/>
    <property type="evidence" value="ECO:0007669"/>
    <property type="project" value="UniProtKB-EC"/>
</dbReference>
<dbReference type="InterPro" id="IPR000291">
    <property type="entry name" value="D-Ala_lig_Van_CS"/>
</dbReference>
<keyword evidence="4 14" id="KW-0436">Ligase</keyword>
<evidence type="ECO:0000256" key="3">
    <source>
        <dbReference type="ARBA" id="ARBA00022490"/>
    </source>
</evidence>
<dbReference type="Gene3D" id="3.30.1490.20">
    <property type="entry name" value="ATP-grasp fold, A domain"/>
    <property type="match status" value="1"/>
</dbReference>
<evidence type="ECO:0000256" key="5">
    <source>
        <dbReference type="ARBA" id="ARBA00022723"/>
    </source>
</evidence>
<dbReference type="SUPFAM" id="SSF56059">
    <property type="entry name" value="Glutathione synthetase ATP-binding domain-like"/>
    <property type="match status" value="1"/>
</dbReference>
<evidence type="ECO:0000256" key="9">
    <source>
        <dbReference type="ARBA" id="ARBA00022960"/>
    </source>
</evidence>
<dbReference type="PIRSF" id="PIRSF039102">
    <property type="entry name" value="Ddl/VanB"/>
    <property type="match status" value="1"/>
</dbReference>
<dbReference type="SUPFAM" id="SSF52440">
    <property type="entry name" value="PreATP-grasp domain"/>
    <property type="match status" value="1"/>
</dbReference>
<keyword evidence="10" id="KW-0573">Peptidoglycan synthesis</keyword>
<evidence type="ECO:0000256" key="10">
    <source>
        <dbReference type="ARBA" id="ARBA00022984"/>
    </source>
</evidence>
<dbReference type="PANTHER" id="PTHR23132:SF23">
    <property type="entry name" value="D-ALANINE--D-ALANINE LIGASE B"/>
    <property type="match status" value="1"/>
</dbReference>
<keyword evidence="8" id="KW-0460">Magnesium</keyword>
<protein>
    <submittedName>
        <fullName evidence="14">D-alanine--D-alanine ligase B</fullName>
        <ecNumber evidence="14">6.3.2.4</ecNumber>
    </submittedName>
</protein>
<evidence type="ECO:0000313" key="14">
    <source>
        <dbReference type="EMBL" id="PJE80364.1"/>
    </source>
</evidence>
<dbReference type="PROSITE" id="PS00843">
    <property type="entry name" value="DALA_DALA_LIGASE_1"/>
    <property type="match status" value="1"/>
</dbReference>
<sequence>MTYKKQVRVDNSRFFGKVAVLYGGVSSEREISLLSGTAVYNALQHNKIEAILIDTASDIVSQLFAYQPDRVWIALHGTDGEDGTVQGLLECMGIPYTGSGVMASALAMDKYRSKLLWQSVGLPTPDFILANEDSALSHCNSLLPAFVKPVMEGSSVGVTRVDRESELKEAWRIARGYNKNVLVEKMIAGPEYTVAILNGQPLPAIRIKSSSSFYDYQSKYLSDETEYLLPCGLTKNHEQEMQAIALTAFEILGCSGWGRVDFMQDEYGRFWLLEVNTIPGMTDHSLVPMAGKAASLSFGDLVVEILYSSVVRSMDEKVEVEACV</sequence>
<dbReference type="GO" id="GO:0005524">
    <property type="term" value="F:ATP binding"/>
    <property type="evidence" value="ECO:0007669"/>
    <property type="project" value="UniProtKB-KW"/>
</dbReference>